<feature type="compositionally biased region" description="Basic residues" evidence="1">
    <location>
        <begin position="1"/>
        <end position="20"/>
    </location>
</feature>
<evidence type="ECO:0000259" key="3">
    <source>
        <dbReference type="PROSITE" id="PS51061"/>
    </source>
</evidence>
<feature type="region of interest" description="Disordered" evidence="1">
    <location>
        <begin position="252"/>
        <end position="299"/>
    </location>
</feature>
<feature type="compositionally biased region" description="Basic residues" evidence="1">
    <location>
        <begin position="549"/>
        <end position="559"/>
    </location>
</feature>
<sequence length="770" mass="83920">MGGGNKKKFNGKSKSRKPHRNFSSSARGQALFVEGGVLADWSSSFNSSPSREKNLNGGNGVSGSSKRSSNGKGRKGLNSGSGSVSGSGSRSESSKSRGNAIGYVYPSLDAQEGSFANGYEERESKLKNSCPIVLVDSEDTPIVAYIDEGPSKHIQCSEYNYDYTMGFTLDESSHRGLGFHNEAEETTAGIGMSANAEEKEDFYDSSASKEELNVDDENVSGDVEDEFLAETLSTGENSGFLSIGGLKIYTRDISDDENDESDGSEEEGLLDEESLESSESEDTTETSDSEESSDSSDIDDEVAADYFEGIGGSENIVDVDQLVGRNRRSSPDNGLLIDRLDDTLEKFGGIALQEASREYGMMKPQSSKRSLVKDSKISAGKSAWSSALDDIMAVKDPRTISGRKKHYAKFPKSWPFEAQKSRKFWNSPGEKKKHRKEMIAIKRRERMLGRGVDLQQINLKLQRMVLDGVEILSFQPMHSRDCSQVQRLASIYRLRSASQGSGKKRFVTVTRTQHTCMPSSSDTVRLEKLIGTNDKDLDFTVYDMDSVKRDRKTPKKTSKGAKSTLDKLQSEGNKKKRSGKRGSFAAQPVSFVSSGIMDSDMVEHSAIETSETSDNCQEKKHASSSIKYGAFELHTRGFGSKMMARMGYVEGCGLGKDGQGMAEPIEVLQRPKSLGLGAEIPETSDKLAKKECRPTVSGLSSELPGTRNKLGKKESAQFASFERHTKGFGSKVMAKMGFVEGMGLGKDSQGMIRPLVVARRPKSRGLGATG</sequence>
<feature type="region of interest" description="Disordered" evidence="1">
    <location>
        <begin position="43"/>
        <end position="100"/>
    </location>
</feature>
<dbReference type="SUPFAM" id="SSF82708">
    <property type="entry name" value="R3H domain"/>
    <property type="match status" value="1"/>
</dbReference>
<evidence type="ECO:0000313" key="4">
    <source>
        <dbReference type="Proteomes" id="UP001652660"/>
    </source>
</evidence>
<dbReference type="InterPro" id="IPR001374">
    <property type="entry name" value="R3H_dom"/>
</dbReference>
<keyword evidence="4" id="KW-1185">Reference proteome</keyword>
<dbReference type="Proteomes" id="UP001652660">
    <property type="component" value="Chromosome 6c"/>
</dbReference>
<proteinExistence type="predicted"/>
<dbReference type="Pfam" id="PF01585">
    <property type="entry name" value="G-patch"/>
    <property type="match status" value="2"/>
</dbReference>
<dbReference type="PANTHER" id="PTHR47423">
    <property type="entry name" value="G-PATCH DOMAIN CONTAINING PROTEIN"/>
    <property type="match status" value="1"/>
</dbReference>
<dbReference type="Pfam" id="PF01424">
    <property type="entry name" value="R3H"/>
    <property type="match status" value="1"/>
</dbReference>
<feature type="region of interest" description="Disordered" evidence="1">
    <location>
        <begin position="188"/>
        <end position="220"/>
    </location>
</feature>
<dbReference type="InterPro" id="IPR034082">
    <property type="entry name" value="R3H_G-patch"/>
</dbReference>
<dbReference type="PROSITE" id="PS51061">
    <property type="entry name" value="R3H"/>
    <property type="match status" value="1"/>
</dbReference>
<feature type="region of interest" description="Disordered" evidence="1">
    <location>
        <begin position="548"/>
        <end position="584"/>
    </location>
</feature>
<feature type="compositionally biased region" description="Acidic residues" evidence="1">
    <location>
        <begin position="254"/>
        <end position="299"/>
    </location>
</feature>
<feature type="compositionally biased region" description="Low complexity" evidence="1">
    <location>
        <begin position="62"/>
        <end position="91"/>
    </location>
</feature>
<feature type="region of interest" description="Disordered" evidence="1">
    <location>
        <begin position="1"/>
        <end position="27"/>
    </location>
</feature>
<feature type="compositionally biased region" description="Basic and acidic residues" evidence="1">
    <location>
        <begin position="564"/>
        <end position="573"/>
    </location>
</feature>
<dbReference type="GeneID" id="140008388"/>
<feature type="domain" description="G-patch" evidence="2">
    <location>
        <begin position="725"/>
        <end position="770"/>
    </location>
</feature>
<dbReference type="Gene3D" id="3.30.1370.50">
    <property type="entry name" value="R3H-like domain"/>
    <property type="match status" value="1"/>
</dbReference>
<dbReference type="PANTHER" id="PTHR47423:SF2">
    <property type="entry name" value="PROTEIN SQS1"/>
    <property type="match status" value="1"/>
</dbReference>
<evidence type="ECO:0000259" key="2">
    <source>
        <dbReference type="PROSITE" id="PS50174"/>
    </source>
</evidence>
<feature type="domain" description="G-patch" evidence="2">
    <location>
        <begin position="635"/>
        <end position="681"/>
    </location>
</feature>
<accession>A0ABM4UMT9</accession>
<dbReference type="InterPro" id="IPR000467">
    <property type="entry name" value="G_patch_dom"/>
</dbReference>
<evidence type="ECO:0000256" key="1">
    <source>
        <dbReference type="SAM" id="MobiDB-lite"/>
    </source>
</evidence>
<feature type="domain" description="R3H" evidence="3">
    <location>
        <begin position="448"/>
        <end position="513"/>
    </location>
</feature>
<gene>
    <name evidence="5" type="primary">LOC140008388</name>
</gene>
<dbReference type="RefSeq" id="XP_071908596.1">
    <property type="nucleotide sequence ID" value="XM_072052495.1"/>
</dbReference>
<name>A0ABM4UMT9_COFAR</name>
<reference evidence="5" key="1">
    <citation type="submission" date="2025-08" db="UniProtKB">
        <authorList>
            <consortium name="RefSeq"/>
        </authorList>
    </citation>
    <scope>IDENTIFICATION</scope>
    <source>
        <tissue evidence="5">Leaves</tissue>
    </source>
</reference>
<dbReference type="InterPro" id="IPR036867">
    <property type="entry name" value="R3H_dom_sf"/>
</dbReference>
<organism evidence="4 5">
    <name type="scientific">Coffea arabica</name>
    <name type="common">Arabian coffee</name>
    <dbReference type="NCBI Taxonomy" id="13443"/>
    <lineage>
        <taxon>Eukaryota</taxon>
        <taxon>Viridiplantae</taxon>
        <taxon>Streptophyta</taxon>
        <taxon>Embryophyta</taxon>
        <taxon>Tracheophyta</taxon>
        <taxon>Spermatophyta</taxon>
        <taxon>Magnoliopsida</taxon>
        <taxon>eudicotyledons</taxon>
        <taxon>Gunneridae</taxon>
        <taxon>Pentapetalae</taxon>
        <taxon>asterids</taxon>
        <taxon>lamiids</taxon>
        <taxon>Gentianales</taxon>
        <taxon>Rubiaceae</taxon>
        <taxon>Ixoroideae</taxon>
        <taxon>Gardenieae complex</taxon>
        <taxon>Bertiereae - Coffeeae clade</taxon>
        <taxon>Coffeeae</taxon>
        <taxon>Coffea</taxon>
    </lineage>
</organism>
<dbReference type="SMART" id="SM00443">
    <property type="entry name" value="G_patch"/>
    <property type="match status" value="2"/>
</dbReference>
<protein>
    <recommendedName>
        <fullName evidence="6">Protein SQS1</fullName>
    </recommendedName>
</protein>
<evidence type="ECO:0008006" key="6">
    <source>
        <dbReference type="Google" id="ProtNLM"/>
    </source>
</evidence>
<dbReference type="PROSITE" id="PS50174">
    <property type="entry name" value="G_PATCH"/>
    <property type="match status" value="2"/>
</dbReference>
<dbReference type="CDD" id="cd02646">
    <property type="entry name" value="R3H_G-patch"/>
    <property type="match status" value="1"/>
</dbReference>
<evidence type="ECO:0000313" key="5">
    <source>
        <dbReference type="RefSeq" id="XP_071908596.1"/>
    </source>
</evidence>